<accession>A0A971S1Q7</accession>
<dbReference type="AlphaFoldDB" id="A0A971S1Q7"/>
<feature type="transmembrane region" description="Helical" evidence="1">
    <location>
        <begin position="43"/>
        <end position="60"/>
    </location>
</feature>
<name>A0A971S1Q7_9BACT</name>
<keyword evidence="1" id="KW-0812">Transmembrane</keyword>
<feature type="transmembrane region" description="Helical" evidence="1">
    <location>
        <begin position="97"/>
        <end position="119"/>
    </location>
</feature>
<organism evidence="2 3">
    <name type="scientific">Syntrophorhabdus aromaticivorans</name>
    <dbReference type="NCBI Taxonomy" id="328301"/>
    <lineage>
        <taxon>Bacteria</taxon>
        <taxon>Pseudomonadati</taxon>
        <taxon>Thermodesulfobacteriota</taxon>
        <taxon>Syntrophorhabdia</taxon>
        <taxon>Syntrophorhabdales</taxon>
        <taxon>Syntrophorhabdaceae</taxon>
        <taxon>Syntrophorhabdus</taxon>
    </lineage>
</organism>
<proteinExistence type="predicted"/>
<reference evidence="2" key="2">
    <citation type="submission" date="2020-01" db="EMBL/GenBank/DDBJ databases">
        <authorList>
            <person name="Campanaro S."/>
        </authorList>
    </citation>
    <scope>NUCLEOTIDE SEQUENCE</scope>
    <source>
        <strain evidence="2">AS06rmzACSIP_7</strain>
    </source>
</reference>
<evidence type="ECO:0000313" key="2">
    <source>
        <dbReference type="EMBL" id="NLW35794.1"/>
    </source>
</evidence>
<dbReference type="Proteomes" id="UP000777265">
    <property type="component" value="Unassembled WGS sequence"/>
</dbReference>
<protein>
    <submittedName>
        <fullName evidence="2">Uncharacterized protein</fullName>
    </submittedName>
</protein>
<gene>
    <name evidence="2" type="ORF">GXY80_09985</name>
</gene>
<feature type="transmembrane region" description="Helical" evidence="1">
    <location>
        <begin position="126"/>
        <end position="148"/>
    </location>
</feature>
<keyword evidence="1" id="KW-0472">Membrane</keyword>
<feature type="transmembrane region" description="Helical" evidence="1">
    <location>
        <begin position="12"/>
        <end position="31"/>
    </location>
</feature>
<reference evidence="2" key="1">
    <citation type="journal article" date="2020" name="Biotechnol. Biofuels">
        <title>New insights from the biogas microbiome by comprehensive genome-resolved metagenomics of nearly 1600 species originating from multiple anaerobic digesters.</title>
        <authorList>
            <person name="Campanaro S."/>
            <person name="Treu L."/>
            <person name="Rodriguez-R L.M."/>
            <person name="Kovalovszki A."/>
            <person name="Ziels R.M."/>
            <person name="Maus I."/>
            <person name="Zhu X."/>
            <person name="Kougias P.G."/>
            <person name="Basile A."/>
            <person name="Luo G."/>
            <person name="Schluter A."/>
            <person name="Konstantinidis K.T."/>
            <person name="Angelidaki I."/>
        </authorList>
    </citation>
    <scope>NUCLEOTIDE SEQUENCE</scope>
    <source>
        <strain evidence="2">AS06rmzACSIP_7</strain>
    </source>
</reference>
<sequence>MSTSTGQQWSSAAPLGFAGFAMITLILWLQFLGALPKENTPMIFPICLAGGIAQIVAGIIELRRGMGVRGNLLAAMGCLFMLAPGFSFLMVSLKLGIPVPILGYLNMMLGMFMGIWGLGFLRAPKFVFFISPLGFIILFSIGLVELGYHGLKPLAAWTCFMAMIWGLYMLAHALGELVNVHLWVGKPVLPMKTSAET</sequence>
<comment type="caution">
    <text evidence="2">The sequence shown here is derived from an EMBL/GenBank/DDBJ whole genome shotgun (WGS) entry which is preliminary data.</text>
</comment>
<dbReference type="EMBL" id="JAAYEE010000172">
    <property type="protein sequence ID" value="NLW35794.1"/>
    <property type="molecule type" value="Genomic_DNA"/>
</dbReference>
<keyword evidence="1" id="KW-1133">Transmembrane helix</keyword>
<evidence type="ECO:0000256" key="1">
    <source>
        <dbReference type="SAM" id="Phobius"/>
    </source>
</evidence>
<evidence type="ECO:0000313" key="3">
    <source>
        <dbReference type="Proteomes" id="UP000777265"/>
    </source>
</evidence>
<feature type="transmembrane region" description="Helical" evidence="1">
    <location>
        <begin position="72"/>
        <end position="91"/>
    </location>
</feature>